<keyword evidence="3" id="KW-1185">Reference proteome</keyword>
<dbReference type="AlphaFoldDB" id="A0A1L9RM39"/>
<dbReference type="RefSeq" id="XP_040689667.1">
    <property type="nucleotide sequence ID" value="XM_040835505.1"/>
</dbReference>
<dbReference type="GO" id="GO:0016747">
    <property type="term" value="F:acyltransferase activity, transferring groups other than amino-acyl groups"/>
    <property type="evidence" value="ECO:0007669"/>
    <property type="project" value="InterPro"/>
</dbReference>
<dbReference type="SUPFAM" id="SSF55729">
    <property type="entry name" value="Acyl-CoA N-acyltransferases (Nat)"/>
    <property type="match status" value="1"/>
</dbReference>
<dbReference type="OrthoDB" id="2115692at2759"/>
<sequence>MIPDTPAVRQWWHDANRHDLLHKPSAYYWKVVDPANNNHLVAYAKWDLSPAHERGPRFPPWHGEMDKAKCDAYFIEGLEKERKRLFGEKKNYYLDMLATDPAYRRRGAGGMLVQWGCEVADRDGMPVYIDATQEGKLLYSRFGFEDRSGPGCAERGTFPVVREPERN</sequence>
<dbReference type="STRING" id="1073089.A0A1L9RM39"/>
<dbReference type="PROSITE" id="PS51186">
    <property type="entry name" value="GNAT"/>
    <property type="match status" value="1"/>
</dbReference>
<organism evidence="2 3">
    <name type="scientific">Aspergillus wentii DTO 134E9</name>
    <dbReference type="NCBI Taxonomy" id="1073089"/>
    <lineage>
        <taxon>Eukaryota</taxon>
        <taxon>Fungi</taxon>
        <taxon>Dikarya</taxon>
        <taxon>Ascomycota</taxon>
        <taxon>Pezizomycotina</taxon>
        <taxon>Eurotiomycetes</taxon>
        <taxon>Eurotiomycetidae</taxon>
        <taxon>Eurotiales</taxon>
        <taxon>Aspergillaceae</taxon>
        <taxon>Aspergillus</taxon>
        <taxon>Aspergillus subgen. Cremei</taxon>
    </lineage>
</organism>
<dbReference type="VEuPathDB" id="FungiDB:ASPWEDRAFT_41219"/>
<evidence type="ECO:0000259" key="1">
    <source>
        <dbReference type="PROSITE" id="PS51186"/>
    </source>
</evidence>
<dbReference type="CDD" id="cd04301">
    <property type="entry name" value="NAT_SF"/>
    <property type="match status" value="1"/>
</dbReference>
<dbReference type="InterPro" id="IPR052523">
    <property type="entry name" value="Trichothecene_AcTrans"/>
</dbReference>
<dbReference type="Pfam" id="PF13508">
    <property type="entry name" value="Acetyltransf_7"/>
    <property type="match status" value="1"/>
</dbReference>
<evidence type="ECO:0000313" key="3">
    <source>
        <dbReference type="Proteomes" id="UP000184383"/>
    </source>
</evidence>
<feature type="domain" description="N-acetyltransferase" evidence="1">
    <location>
        <begin position="30"/>
        <end position="165"/>
    </location>
</feature>
<dbReference type="PANTHER" id="PTHR42791">
    <property type="entry name" value="GNAT FAMILY ACETYLTRANSFERASE"/>
    <property type="match status" value="1"/>
</dbReference>
<accession>A0A1L9RM39</accession>
<dbReference type="InterPro" id="IPR000182">
    <property type="entry name" value="GNAT_dom"/>
</dbReference>
<dbReference type="Proteomes" id="UP000184383">
    <property type="component" value="Unassembled WGS sequence"/>
</dbReference>
<reference evidence="3" key="1">
    <citation type="journal article" date="2017" name="Genome Biol.">
        <title>Comparative genomics reveals high biological diversity and specific adaptations in the industrially and medically important fungal genus Aspergillus.</title>
        <authorList>
            <person name="de Vries R.P."/>
            <person name="Riley R."/>
            <person name="Wiebenga A."/>
            <person name="Aguilar-Osorio G."/>
            <person name="Amillis S."/>
            <person name="Uchima C.A."/>
            <person name="Anderluh G."/>
            <person name="Asadollahi M."/>
            <person name="Askin M."/>
            <person name="Barry K."/>
            <person name="Battaglia E."/>
            <person name="Bayram O."/>
            <person name="Benocci T."/>
            <person name="Braus-Stromeyer S.A."/>
            <person name="Caldana C."/>
            <person name="Canovas D."/>
            <person name="Cerqueira G.C."/>
            <person name="Chen F."/>
            <person name="Chen W."/>
            <person name="Choi C."/>
            <person name="Clum A."/>
            <person name="Dos Santos R.A."/>
            <person name="Damasio A.R."/>
            <person name="Diallinas G."/>
            <person name="Emri T."/>
            <person name="Fekete E."/>
            <person name="Flipphi M."/>
            <person name="Freyberg S."/>
            <person name="Gallo A."/>
            <person name="Gournas C."/>
            <person name="Habgood R."/>
            <person name="Hainaut M."/>
            <person name="Harispe M.L."/>
            <person name="Henrissat B."/>
            <person name="Hilden K.S."/>
            <person name="Hope R."/>
            <person name="Hossain A."/>
            <person name="Karabika E."/>
            <person name="Karaffa L."/>
            <person name="Karanyi Z."/>
            <person name="Krasevec N."/>
            <person name="Kuo A."/>
            <person name="Kusch H."/>
            <person name="LaButti K."/>
            <person name="Lagendijk E.L."/>
            <person name="Lapidus A."/>
            <person name="Levasseur A."/>
            <person name="Lindquist E."/>
            <person name="Lipzen A."/>
            <person name="Logrieco A.F."/>
            <person name="MacCabe A."/>
            <person name="Maekelae M.R."/>
            <person name="Malavazi I."/>
            <person name="Melin P."/>
            <person name="Meyer V."/>
            <person name="Mielnichuk N."/>
            <person name="Miskei M."/>
            <person name="Molnar A.P."/>
            <person name="Mule G."/>
            <person name="Ngan C.Y."/>
            <person name="Orejas M."/>
            <person name="Orosz E."/>
            <person name="Ouedraogo J.P."/>
            <person name="Overkamp K.M."/>
            <person name="Park H.-S."/>
            <person name="Perrone G."/>
            <person name="Piumi F."/>
            <person name="Punt P.J."/>
            <person name="Ram A.F."/>
            <person name="Ramon A."/>
            <person name="Rauscher S."/>
            <person name="Record E."/>
            <person name="Riano-Pachon D.M."/>
            <person name="Robert V."/>
            <person name="Roehrig J."/>
            <person name="Ruller R."/>
            <person name="Salamov A."/>
            <person name="Salih N.S."/>
            <person name="Samson R.A."/>
            <person name="Sandor E."/>
            <person name="Sanguinetti M."/>
            <person name="Schuetze T."/>
            <person name="Sepcic K."/>
            <person name="Shelest E."/>
            <person name="Sherlock G."/>
            <person name="Sophianopoulou V."/>
            <person name="Squina F.M."/>
            <person name="Sun H."/>
            <person name="Susca A."/>
            <person name="Todd R.B."/>
            <person name="Tsang A."/>
            <person name="Unkles S.E."/>
            <person name="van de Wiele N."/>
            <person name="van Rossen-Uffink D."/>
            <person name="Oliveira J.V."/>
            <person name="Vesth T.C."/>
            <person name="Visser J."/>
            <person name="Yu J.-H."/>
            <person name="Zhou M."/>
            <person name="Andersen M.R."/>
            <person name="Archer D.B."/>
            <person name="Baker S.E."/>
            <person name="Benoit I."/>
            <person name="Brakhage A.A."/>
            <person name="Braus G.H."/>
            <person name="Fischer R."/>
            <person name="Frisvad J.C."/>
            <person name="Goldman G.H."/>
            <person name="Houbraken J."/>
            <person name="Oakley B."/>
            <person name="Pocsi I."/>
            <person name="Scazzocchio C."/>
            <person name="Seiboth B."/>
            <person name="vanKuyk P.A."/>
            <person name="Wortman J."/>
            <person name="Dyer P.S."/>
            <person name="Grigoriev I.V."/>
        </authorList>
    </citation>
    <scope>NUCLEOTIDE SEQUENCE [LARGE SCALE GENOMIC DNA]</scope>
    <source>
        <strain evidence="3">DTO 134E9</strain>
    </source>
</reference>
<evidence type="ECO:0000313" key="2">
    <source>
        <dbReference type="EMBL" id="OJJ35991.1"/>
    </source>
</evidence>
<dbReference type="EMBL" id="KV878212">
    <property type="protein sequence ID" value="OJJ35991.1"/>
    <property type="molecule type" value="Genomic_DNA"/>
</dbReference>
<dbReference type="PANTHER" id="PTHR42791:SF17">
    <property type="entry name" value="ACETYLTRANSFERASE, GNAT FAMILY FAMILY (AFU_ORTHOLOGUE AFUA_8G05690)"/>
    <property type="match status" value="1"/>
</dbReference>
<name>A0A1L9RM39_ASPWE</name>
<proteinExistence type="predicted"/>
<gene>
    <name evidence="2" type="ORF">ASPWEDRAFT_41219</name>
</gene>
<dbReference type="InterPro" id="IPR016181">
    <property type="entry name" value="Acyl_CoA_acyltransferase"/>
</dbReference>
<dbReference type="Gene3D" id="3.40.630.30">
    <property type="match status" value="1"/>
</dbReference>
<protein>
    <recommendedName>
        <fullName evidence="1">N-acetyltransferase domain-containing protein</fullName>
    </recommendedName>
</protein>
<dbReference type="GeneID" id="63751353"/>